<dbReference type="AlphaFoldDB" id="D2SAF1"/>
<feature type="region of interest" description="Disordered" evidence="1">
    <location>
        <begin position="1"/>
        <end position="44"/>
    </location>
</feature>
<accession>D2SAF1</accession>
<dbReference type="InterPro" id="IPR009097">
    <property type="entry name" value="Cyclic_Pdiesterase"/>
</dbReference>
<gene>
    <name evidence="2" type="ordered locus">Gobs_1121</name>
</gene>
<evidence type="ECO:0000256" key="1">
    <source>
        <dbReference type="SAM" id="MobiDB-lite"/>
    </source>
</evidence>
<reference evidence="2 3" key="1">
    <citation type="journal article" date="2010" name="Stand. Genomic Sci.">
        <title>Complete genome sequence of Geodermatophilus obscurus type strain (G-20).</title>
        <authorList>
            <person name="Ivanova N."/>
            <person name="Sikorski J."/>
            <person name="Jando M."/>
            <person name="Munk C."/>
            <person name="Lapidus A."/>
            <person name="Glavina Del Rio T."/>
            <person name="Copeland A."/>
            <person name="Tice H."/>
            <person name="Cheng J.-F."/>
            <person name="Lucas S."/>
            <person name="Chen F."/>
            <person name="Nolan M."/>
            <person name="Bruce D."/>
            <person name="Goodwin L."/>
            <person name="Pitluck S."/>
            <person name="Mavromatis K."/>
            <person name="Mikhailova N."/>
            <person name="Pati A."/>
            <person name="Chen A."/>
            <person name="Palaniappan K."/>
            <person name="Land M."/>
            <person name="Hauser L."/>
            <person name="Chang Y.-J."/>
            <person name="Jeffries C.D."/>
            <person name="Meincke L."/>
            <person name="Brettin T."/>
            <person name="Detter J.C."/>
            <person name="Detter J.C."/>
            <person name="Rohde M."/>
            <person name="Goeker M."/>
            <person name="Bristow J."/>
            <person name="Eisen J.A."/>
            <person name="Markowitz V."/>
            <person name="Hugenholtz P."/>
            <person name="Kyrpides N.C."/>
            <person name="Klenk H.-P."/>
        </authorList>
    </citation>
    <scope>NUCLEOTIDE SEQUENCE [LARGE SCALE GENOMIC DNA]</scope>
    <source>
        <strain evidence="3">ATCC 25078 / DSM 43160 / JCM 3152 / KCC A-0152 / KCTC 9177 / NBRC 13315 / NRRL B-3577 / G-20</strain>
    </source>
</reference>
<organism evidence="2 3">
    <name type="scientific">Geodermatophilus obscurus (strain ATCC 25078 / DSM 43160 / JCM 3152 / CCUG 61914 / KCC A-0152 / KCTC 9177 / NBRC 13315 / NRRL B-3577 / G-20)</name>
    <dbReference type="NCBI Taxonomy" id="526225"/>
    <lineage>
        <taxon>Bacteria</taxon>
        <taxon>Bacillati</taxon>
        <taxon>Actinomycetota</taxon>
        <taxon>Actinomycetes</taxon>
        <taxon>Geodermatophilales</taxon>
        <taxon>Geodermatophilaceae</taxon>
        <taxon>Geodermatophilus</taxon>
    </lineage>
</organism>
<dbReference type="Gene3D" id="3.90.1140.10">
    <property type="entry name" value="Cyclic phosphodiesterase"/>
    <property type="match status" value="1"/>
</dbReference>
<dbReference type="OrthoDB" id="793003at2"/>
<dbReference type="RefSeq" id="WP_012947321.1">
    <property type="nucleotide sequence ID" value="NC_013757.1"/>
</dbReference>
<name>D2SAF1_GEOOG</name>
<dbReference type="eggNOG" id="COG1514">
    <property type="taxonomic scope" value="Bacteria"/>
</dbReference>
<dbReference type="STRING" id="526225.Gobs_1121"/>
<protein>
    <recommendedName>
        <fullName evidence="4">2'-5' RNA ligase superfamily protein</fullName>
    </recommendedName>
</protein>
<evidence type="ECO:0008006" key="4">
    <source>
        <dbReference type="Google" id="ProtNLM"/>
    </source>
</evidence>
<dbReference type="Pfam" id="PF13563">
    <property type="entry name" value="2_5_RNA_ligase2"/>
    <property type="match status" value="1"/>
</dbReference>
<dbReference type="KEGG" id="gob:Gobs_1121"/>
<dbReference type="HOGENOM" id="CLU_075843_1_0_11"/>
<reference evidence="3" key="2">
    <citation type="submission" date="2010-01" db="EMBL/GenBank/DDBJ databases">
        <title>The complete genome of Geodermatophilus obscurus DSM 43160.</title>
        <authorList>
            <consortium name="US DOE Joint Genome Institute (JGI-PGF)"/>
            <person name="Lucas S."/>
            <person name="Copeland A."/>
            <person name="Lapidus A."/>
            <person name="Glavina del Rio T."/>
            <person name="Dalin E."/>
            <person name="Tice H."/>
            <person name="Bruce D."/>
            <person name="Goodwin L."/>
            <person name="Pitluck S."/>
            <person name="Kyrpides N."/>
            <person name="Mavromatis K."/>
            <person name="Ivanova N."/>
            <person name="Munk A.C."/>
            <person name="Brettin T."/>
            <person name="Detter J.C."/>
            <person name="Han C."/>
            <person name="Larimer F."/>
            <person name="Land M."/>
            <person name="Hauser L."/>
            <person name="Markowitz V."/>
            <person name="Cheng J.-F."/>
            <person name="Hugenholtz P."/>
            <person name="Woyke T."/>
            <person name="Wu D."/>
            <person name="Jando M."/>
            <person name="Schneider S."/>
            <person name="Klenk H.-P."/>
            <person name="Eisen J.A."/>
        </authorList>
    </citation>
    <scope>NUCLEOTIDE SEQUENCE [LARGE SCALE GENOMIC DNA]</scope>
    <source>
        <strain evidence="3">ATCC 25078 / DSM 43160 / JCM 3152 / KCC A-0152 / KCTC 9177 / NBRC 13315 / NRRL B-3577 / G-20</strain>
    </source>
</reference>
<dbReference type="SUPFAM" id="SSF55144">
    <property type="entry name" value="LigT-like"/>
    <property type="match status" value="1"/>
</dbReference>
<evidence type="ECO:0000313" key="3">
    <source>
        <dbReference type="Proteomes" id="UP000001382"/>
    </source>
</evidence>
<feature type="compositionally biased region" description="Basic and acidic residues" evidence="1">
    <location>
        <begin position="7"/>
        <end position="22"/>
    </location>
</feature>
<proteinExistence type="predicted"/>
<dbReference type="Proteomes" id="UP000001382">
    <property type="component" value="Chromosome"/>
</dbReference>
<dbReference type="EMBL" id="CP001867">
    <property type="protein sequence ID" value="ADB73880.1"/>
    <property type="molecule type" value="Genomic_DNA"/>
</dbReference>
<keyword evidence="3" id="KW-1185">Reference proteome</keyword>
<evidence type="ECO:0000313" key="2">
    <source>
        <dbReference type="EMBL" id="ADB73880.1"/>
    </source>
</evidence>
<sequence>MPAPIGERPRPEARPEPARGEGDGVLFPPDPRSARAGPLHEGRSSTSPLIVTLLLEPEAQERFDRLRAAHFPAERNHLRAHVTLFHALPGEQADAVAGDLADAARRPAFGVAVTGLRLLGRGVAYTLDAPELTALRAGLAAAWEPWLTPQDRQRHAPHVTVQNKVEPAVARALRDRLAAGFVPHRVGARGLGLWRYLGGPWAPVAECAFACTGPPAGTRRGPSRAPP</sequence>